<evidence type="ECO:0000313" key="3">
    <source>
        <dbReference type="Proteomes" id="UP000003856"/>
    </source>
</evidence>
<protein>
    <submittedName>
        <fullName evidence="2">Uncharacterized protein</fullName>
    </submittedName>
</protein>
<dbReference type="AlphaFoldDB" id="C5TCR0"/>
<dbReference type="EMBL" id="ACQT01000501">
    <property type="protein sequence ID" value="EER57738.1"/>
    <property type="molecule type" value="Genomic_DNA"/>
</dbReference>
<gene>
    <name evidence="2" type="ORF">AcdelDRAFT_4691</name>
</gene>
<evidence type="ECO:0000256" key="1">
    <source>
        <dbReference type="SAM" id="MobiDB-lite"/>
    </source>
</evidence>
<reference evidence="2 3" key="1">
    <citation type="submission" date="2009-05" db="EMBL/GenBank/DDBJ databases">
        <title>The draft genome of Acidovorax delafieldii 2AN.</title>
        <authorList>
            <consortium name="US DOE Joint Genome Institute (JGI-PGF)"/>
            <person name="Lucas S."/>
            <person name="Copeland A."/>
            <person name="Lapidus A."/>
            <person name="Glavina del Rio T."/>
            <person name="Tice H."/>
            <person name="Bruce D."/>
            <person name="Goodwin L."/>
            <person name="Pitluck S."/>
            <person name="Larimer F."/>
            <person name="Land M.L."/>
            <person name="Hauser L."/>
            <person name="Shelobolina E.S."/>
            <person name="Picardal F."/>
            <person name="Roden E."/>
            <person name="Emerson D."/>
        </authorList>
    </citation>
    <scope>NUCLEOTIDE SEQUENCE [LARGE SCALE GENOMIC DNA]</scope>
    <source>
        <strain evidence="2 3">2AN</strain>
    </source>
</reference>
<dbReference type="PATRIC" id="fig|573060.9.peg.215"/>
<sequence>MGIVSPGAAQRNARTARIGQAPGGGEHGARPQVPQT</sequence>
<evidence type="ECO:0000313" key="2">
    <source>
        <dbReference type="EMBL" id="EER57738.1"/>
    </source>
</evidence>
<dbReference type="Proteomes" id="UP000003856">
    <property type="component" value="Unassembled WGS sequence"/>
</dbReference>
<organism evidence="2 3">
    <name type="scientific">Acidovorax delafieldii 2AN</name>
    <dbReference type="NCBI Taxonomy" id="573060"/>
    <lineage>
        <taxon>Bacteria</taxon>
        <taxon>Pseudomonadati</taxon>
        <taxon>Pseudomonadota</taxon>
        <taxon>Betaproteobacteria</taxon>
        <taxon>Burkholderiales</taxon>
        <taxon>Comamonadaceae</taxon>
        <taxon>Acidovorax</taxon>
    </lineage>
</organism>
<feature type="region of interest" description="Disordered" evidence="1">
    <location>
        <begin position="1"/>
        <end position="36"/>
    </location>
</feature>
<accession>C5TCR0</accession>
<proteinExistence type="predicted"/>
<name>C5TCR0_ACIDE</name>
<feature type="non-terminal residue" evidence="2">
    <location>
        <position position="36"/>
    </location>
</feature>
<comment type="caution">
    <text evidence="2">The sequence shown here is derived from an EMBL/GenBank/DDBJ whole genome shotgun (WGS) entry which is preliminary data.</text>
</comment>
<keyword evidence="3" id="KW-1185">Reference proteome</keyword>